<dbReference type="OrthoDB" id="2938946at2"/>
<proteinExistence type="predicted"/>
<feature type="transmembrane region" description="Helical" evidence="1">
    <location>
        <begin position="16"/>
        <end position="37"/>
    </location>
</feature>
<evidence type="ECO:0000313" key="3">
    <source>
        <dbReference type="Proteomes" id="UP000198972"/>
    </source>
</evidence>
<reference evidence="2 3" key="1">
    <citation type="submission" date="2016-10" db="EMBL/GenBank/DDBJ databases">
        <authorList>
            <person name="de Groot N.N."/>
        </authorList>
    </citation>
    <scope>NUCLEOTIDE SEQUENCE [LARGE SCALE GENOMIC DNA]</scope>
    <source>
        <strain evidence="2 3">DSM 28129</strain>
    </source>
</reference>
<gene>
    <name evidence="2" type="ORF">SAMN04488542_10490</name>
</gene>
<dbReference type="RefSeq" id="WP_091227464.1">
    <property type="nucleotide sequence ID" value="NZ_FNBG01000004.1"/>
</dbReference>
<dbReference type="STRING" id="670482.SAMN04488542_10490"/>
<keyword evidence="1" id="KW-0812">Transmembrane</keyword>
<name>A0A1G7HBM0_9BACL</name>
<dbReference type="EMBL" id="FNBG01000004">
    <property type="protein sequence ID" value="SDE97713.1"/>
    <property type="molecule type" value="Genomic_DNA"/>
</dbReference>
<feature type="transmembrane region" description="Helical" evidence="1">
    <location>
        <begin position="57"/>
        <end position="81"/>
    </location>
</feature>
<keyword evidence="3" id="KW-1185">Reference proteome</keyword>
<dbReference type="Proteomes" id="UP000198972">
    <property type="component" value="Unassembled WGS sequence"/>
</dbReference>
<keyword evidence="1" id="KW-0472">Membrane</keyword>
<accession>A0A1G7HBM0</accession>
<organism evidence="2 3">
    <name type="scientific">Fontibacillus panacisegetis</name>
    <dbReference type="NCBI Taxonomy" id="670482"/>
    <lineage>
        <taxon>Bacteria</taxon>
        <taxon>Bacillati</taxon>
        <taxon>Bacillota</taxon>
        <taxon>Bacilli</taxon>
        <taxon>Bacillales</taxon>
        <taxon>Paenibacillaceae</taxon>
        <taxon>Fontibacillus</taxon>
    </lineage>
</organism>
<keyword evidence="1" id="KW-1133">Transmembrane helix</keyword>
<dbReference type="AlphaFoldDB" id="A0A1G7HBM0"/>
<evidence type="ECO:0000313" key="2">
    <source>
        <dbReference type="EMBL" id="SDE97713.1"/>
    </source>
</evidence>
<protein>
    <submittedName>
        <fullName evidence="2">Uncharacterized protein</fullName>
    </submittedName>
</protein>
<evidence type="ECO:0000256" key="1">
    <source>
        <dbReference type="SAM" id="Phobius"/>
    </source>
</evidence>
<feature type="transmembrane region" description="Helical" evidence="1">
    <location>
        <begin position="88"/>
        <end position="110"/>
    </location>
</feature>
<sequence length="112" mass="12607">MSTLPTAPGSKGKNTALVLSVVFQSLYLLSLPVWYFVSMFSVMLFDAPGSETNWVILLFYYAIKSYPFIVLSAIVLTWIMYKKGSYKWTYLVNAIPILIMILCIGLMAVFGD</sequence>